<evidence type="ECO:0000313" key="12">
    <source>
        <dbReference type="EMBL" id="WMS86503.1"/>
    </source>
</evidence>
<evidence type="ECO:0000256" key="4">
    <source>
        <dbReference type="ARBA" id="ARBA00023053"/>
    </source>
</evidence>
<evidence type="ECO:0000259" key="9">
    <source>
        <dbReference type="Pfam" id="PF05896"/>
    </source>
</evidence>
<evidence type="ECO:0000256" key="3">
    <source>
        <dbReference type="ARBA" id="ARBA00023027"/>
    </source>
</evidence>
<dbReference type="Pfam" id="PF05896">
    <property type="entry name" value="NQRA_N"/>
    <property type="match status" value="1"/>
</dbReference>
<dbReference type="Pfam" id="PF24836">
    <property type="entry name" value="NQRA_2nd"/>
    <property type="match status" value="1"/>
</dbReference>
<dbReference type="PANTHER" id="PTHR37839:SF1">
    <property type="entry name" value="NA(+)-TRANSLOCATING NADH-QUINONE REDUCTASE SUBUNIT A"/>
    <property type="match status" value="1"/>
</dbReference>
<dbReference type="EC" id="7.2.1.1" evidence="8"/>
<evidence type="ECO:0000256" key="6">
    <source>
        <dbReference type="ARBA" id="ARBA00023075"/>
    </source>
</evidence>
<dbReference type="NCBIfam" id="NF003759">
    <property type="entry name" value="PRK05352.1-2"/>
    <property type="match status" value="1"/>
</dbReference>
<evidence type="ECO:0000259" key="11">
    <source>
        <dbReference type="Pfam" id="PF24836"/>
    </source>
</evidence>
<evidence type="ECO:0000259" key="10">
    <source>
        <dbReference type="Pfam" id="PF11973"/>
    </source>
</evidence>
<keyword evidence="1 8" id="KW-0813">Transport</keyword>
<keyword evidence="13" id="KW-1185">Reference proteome</keyword>
<dbReference type="AlphaFoldDB" id="A0AA51RS35"/>
<dbReference type="PANTHER" id="PTHR37839">
    <property type="entry name" value="NA(+)-TRANSLOCATING NADH-QUINONE REDUCTASE SUBUNIT A"/>
    <property type="match status" value="1"/>
</dbReference>
<accession>A0AA51RS35</accession>
<evidence type="ECO:0000256" key="2">
    <source>
        <dbReference type="ARBA" id="ARBA00022967"/>
    </source>
</evidence>
<comment type="function">
    <text evidence="8">NQR complex catalyzes the reduction of ubiquinone-1 to ubiquinol by two successive reactions, coupled with the transport of Na(+) ions from the cytoplasm to the periplasm. NqrA to NqrE are probably involved in the second step, the conversion of ubisemiquinone to ubiquinol.</text>
</comment>
<feature type="domain" description="Na(+)-translocating NADH-quinone reductase subunit A C-terminal" evidence="10">
    <location>
        <begin position="262"/>
        <end position="310"/>
    </location>
</feature>
<dbReference type="InterPro" id="IPR056148">
    <property type="entry name" value="NQRA_2nd"/>
</dbReference>
<feature type="domain" description="NqrA N-terminal barrel-sandwich hybrid" evidence="9">
    <location>
        <begin position="2"/>
        <end position="94"/>
    </location>
</feature>
<dbReference type="Proteomes" id="UP001239782">
    <property type="component" value="Chromosome"/>
</dbReference>
<keyword evidence="3 8" id="KW-0520">NAD</keyword>
<reference evidence="12 13" key="1">
    <citation type="submission" date="2023-08" db="EMBL/GenBank/DDBJ databases">
        <title>Pleionea litopenaei sp. nov., isolated from stomach of juvenile Litopenaeus vannamei.</title>
        <authorList>
            <person name="Rho A.M."/>
            <person name="Hwang C.Y."/>
        </authorList>
    </citation>
    <scope>NUCLEOTIDE SEQUENCE [LARGE SCALE GENOMIC DNA]</scope>
    <source>
        <strain evidence="12 13">HL-JVS1</strain>
    </source>
</reference>
<dbReference type="KEGG" id="plei:Q9312_14875"/>
<evidence type="ECO:0000313" key="13">
    <source>
        <dbReference type="Proteomes" id="UP001239782"/>
    </source>
</evidence>
<keyword evidence="6 8" id="KW-0830">Ubiquinone</keyword>
<comment type="catalytic activity">
    <reaction evidence="8">
        <text>a ubiquinone + n Na(+)(in) + NADH + H(+) = a ubiquinol + n Na(+)(out) + NAD(+)</text>
        <dbReference type="Rhea" id="RHEA:47748"/>
        <dbReference type="Rhea" id="RHEA-COMP:9565"/>
        <dbReference type="Rhea" id="RHEA-COMP:9566"/>
        <dbReference type="ChEBI" id="CHEBI:15378"/>
        <dbReference type="ChEBI" id="CHEBI:16389"/>
        <dbReference type="ChEBI" id="CHEBI:17976"/>
        <dbReference type="ChEBI" id="CHEBI:29101"/>
        <dbReference type="ChEBI" id="CHEBI:57540"/>
        <dbReference type="ChEBI" id="CHEBI:57945"/>
        <dbReference type="EC" id="7.2.1.1"/>
    </reaction>
</comment>
<sequence>MIKIKKGLDLPITGAPEQAIKDTKTVTQVAILGDDYVGMKPTMEIEEGDQVKLGQVLFSDKKTDGVKYTAPGAGKVVAINRGAKRKLLSVVIELSGDDAETFAKYPADQLSSLSREQVVENLASSGQWTAFRTRPYSKVPALDAVPDAIFVTAIDTHPLAADPALVIKENNDAFNQGLSLLTRLTNGKVHVCTAANQDFIIAGNDQINHQTFGGCHPAGLPGTHIHFLHGASSDHPVWHIGYQDVIAIAKLFTEGKLFTDRVIAIGGPSATQPRLIRTRLGASLKELLQGEVAAGDVRAISGSVFSGFAATGARAFLGRFHNQVSLLPEGREKEFFGWIHAGKDKYSVTRSFISHLMPGKKFDFTTTTGGSERAIMPIGSYERIMPLDILATQLLRALVSNDTDTAQQLGCLELDEEDLALATYVCPGKFEYGPILRNALTTIEKEG</sequence>
<dbReference type="InterPro" id="IPR056147">
    <property type="entry name" value="NQRA_N"/>
</dbReference>
<evidence type="ECO:0000256" key="7">
    <source>
        <dbReference type="ARBA" id="ARBA00023201"/>
    </source>
</evidence>
<name>A0AA51RS35_9GAMM</name>
<dbReference type="HAMAP" id="MF_00425">
    <property type="entry name" value="NqrA"/>
    <property type="match status" value="1"/>
</dbReference>
<dbReference type="GO" id="GO:0016655">
    <property type="term" value="F:oxidoreductase activity, acting on NAD(P)H, quinone or similar compound as acceptor"/>
    <property type="evidence" value="ECO:0007669"/>
    <property type="project" value="UniProtKB-UniRule"/>
</dbReference>
<keyword evidence="4 8" id="KW-0915">Sodium</keyword>
<keyword evidence="2 8" id="KW-1278">Translocase</keyword>
<dbReference type="InterPro" id="IPR022615">
    <property type="entry name" value="NqrA_C_domain"/>
</dbReference>
<dbReference type="NCBIfam" id="TIGR01936">
    <property type="entry name" value="nqrA"/>
    <property type="match status" value="1"/>
</dbReference>
<gene>
    <name evidence="8" type="primary">nqrA</name>
    <name evidence="12" type="ORF">Q9312_14875</name>
</gene>
<dbReference type="GO" id="GO:0006814">
    <property type="term" value="P:sodium ion transport"/>
    <property type="evidence" value="ECO:0007669"/>
    <property type="project" value="UniProtKB-UniRule"/>
</dbReference>
<protein>
    <recommendedName>
        <fullName evidence="8">Na(+)-translocating NADH-quinone reductase subunit A</fullName>
        <shortName evidence="8">Na(+)-NQR subunit A</shortName>
        <shortName evidence="8">Na(+)-translocating NQR subunit A</shortName>
        <ecNumber evidence="8">7.2.1.1</ecNumber>
    </recommendedName>
    <alternativeName>
        <fullName evidence="8">NQR complex subunit A</fullName>
    </alternativeName>
    <alternativeName>
        <fullName evidence="8">NQR-1 subunit A</fullName>
    </alternativeName>
</protein>
<dbReference type="InterPro" id="IPR008703">
    <property type="entry name" value="NqrA"/>
</dbReference>
<comment type="subunit">
    <text evidence="8">Composed of six subunits; NqrA, NqrB, NqrC, NqrD, NqrE and NqrF.</text>
</comment>
<feature type="domain" description="NqrA second alpha/beta" evidence="11">
    <location>
        <begin position="113"/>
        <end position="257"/>
    </location>
</feature>
<organism evidence="12 13">
    <name type="scientific">Pleionea litopenaei</name>
    <dbReference type="NCBI Taxonomy" id="3070815"/>
    <lineage>
        <taxon>Bacteria</taxon>
        <taxon>Pseudomonadati</taxon>
        <taxon>Pseudomonadota</taxon>
        <taxon>Gammaproteobacteria</taxon>
        <taxon>Oceanospirillales</taxon>
        <taxon>Pleioneaceae</taxon>
        <taxon>Pleionea</taxon>
    </lineage>
</organism>
<proteinExistence type="inferred from homology"/>
<dbReference type="RefSeq" id="WP_309201648.1">
    <property type="nucleotide sequence ID" value="NZ_CP133548.1"/>
</dbReference>
<evidence type="ECO:0000256" key="1">
    <source>
        <dbReference type="ARBA" id="ARBA00022448"/>
    </source>
</evidence>
<dbReference type="EMBL" id="CP133548">
    <property type="protein sequence ID" value="WMS86503.1"/>
    <property type="molecule type" value="Genomic_DNA"/>
</dbReference>
<keyword evidence="5 8" id="KW-0406">Ion transport</keyword>
<evidence type="ECO:0000256" key="8">
    <source>
        <dbReference type="HAMAP-Rule" id="MF_00425"/>
    </source>
</evidence>
<dbReference type="Pfam" id="PF11973">
    <property type="entry name" value="NQRA_SLBB"/>
    <property type="match status" value="1"/>
</dbReference>
<keyword evidence="7 8" id="KW-0739">Sodium transport</keyword>
<comment type="similarity">
    <text evidence="8">Belongs to the NqrA family.</text>
</comment>
<evidence type="ECO:0000256" key="5">
    <source>
        <dbReference type="ARBA" id="ARBA00023065"/>
    </source>
</evidence>